<dbReference type="VEuPathDB" id="FungiDB:P168DRAFT_326106"/>
<dbReference type="Pfam" id="PF14231">
    <property type="entry name" value="GXWXG"/>
    <property type="match status" value="1"/>
</dbReference>
<dbReference type="AlphaFoldDB" id="A0A2I1D7D2"/>
<dbReference type="RefSeq" id="XP_024694386.1">
    <property type="nucleotide sequence ID" value="XM_024841084.1"/>
</dbReference>
<sequence length="151" mass="16814">MATRLEDNLLKLVSEGQHVDADEVTALYDRLPPVSVQELLGDWQGLAIQTGHKDIETLDSIGWVGKTFHSPNEVDPVIVLSPDGKRVANGEWGAARIYEVRFRGIISAAMVYDQLPIIDHFRRLEDNVLIGVMDKKGACGDFGMAFILRRI</sequence>
<gene>
    <name evidence="3" type="ORF">P168DRAFT_326106</name>
</gene>
<dbReference type="OrthoDB" id="2213372at2759"/>
<reference evidence="3" key="1">
    <citation type="submission" date="2016-12" db="EMBL/GenBank/DDBJ databases">
        <title>The genomes of Aspergillus section Nigri reveals drivers in fungal speciation.</title>
        <authorList>
            <consortium name="DOE Joint Genome Institute"/>
            <person name="Vesth T.C."/>
            <person name="Nybo J."/>
            <person name="Theobald S."/>
            <person name="Brandl J."/>
            <person name="Frisvad J.C."/>
            <person name="Nielsen K.F."/>
            <person name="Lyhne E.K."/>
            <person name="Kogle M.E."/>
            <person name="Kuo A."/>
            <person name="Riley R."/>
            <person name="Clum A."/>
            <person name="Nolan M."/>
            <person name="Lipzen A."/>
            <person name="Salamov A."/>
            <person name="Henrissat B."/>
            <person name="Wiebenga A."/>
            <person name="De vries R.P."/>
            <person name="Grigoriev I.V."/>
            <person name="Mortensen U.H."/>
            <person name="Andersen M.R."/>
            <person name="Baker S.E."/>
        </authorList>
    </citation>
    <scope>NUCLEOTIDE SEQUENCE</scope>
    <source>
        <strain evidence="3">IBT 28561</strain>
    </source>
</reference>
<dbReference type="Pfam" id="PF14232">
    <property type="entry name" value="DUF4334"/>
    <property type="match status" value="1"/>
</dbReference>
<proteinExistence type="predicted"/>
<dbReference type="InterPro" id="IPR025568">
    <property type="entry name" value="DUF4334"/>
</dbReference>
<name>A0A2I1D7D2_ASPC2</name>
<keyword evidence="4" id="KW-1185">Reference proteome</keyword>
<comment type="caution">
    <text evidence="3">The sequence shown here is derived from an EMBL/GenBank/DDBJ whole genome shotgun (WGS) entry which is preliminary data.</text>
</comment>
<feature type="domain" description="GXWXG" evidence="1">
    <location>
        <begin position="26"/>
        <end position="84"/>
    </location>
</feature>
<dbReference type="InterPro" id="IPR025951">
    <property type="entry name" value="GXWXG_dom"/>
</dbReference>
<evidence type="ECO:0000313" key="3">
    <source>
        <dbReference type="EMBL" id="PKY05792.1"/>
    </source>
</evidence>
<evidence type="ECO:0000259" key="1">
    <source>
        <dbReference type="Pfam" id="PF14231"/>
    </source>
</evidence>
<evidence type="ECO:0000313" key="4">
    <source>
        <dbReference type="Proteomes" id="UP000234254"/>
    </source>
</evidence>
<organism evidence="3 4">
    <name type="scientific">Aspergillus campestris (strain IBT 28561)</name>
    <dbReference type="NCBI Taxonomy" id="1392248"/>
    <lineage>
        <taxon>Eukaryota</taxon>
        <taxon>Fungi</taxon>
        <taxon>Dikarya</taxon>
        <taxon>Ascomycota</taxon>
        <taxon>Pezizomycotina</taxon>
        <taxon>Eurotiomycetes</taxon>
        <taxon>Eurotiomycetidae</taxon>
        <taxon>Eurotiales</taxon>
        <taxon>Aspergillaceae</taxon>
        <taxon>Aspergillus</taxon>
        <taxon>Aspergillus subgen. Circumdati</taxon>
    </lineage>
</organism>
<dbReference type="Proteomes" id="UP000234254">
    <property type="component" value="Unassembled WGS sequence"/>
</dbReference>
<evidence type="ECO:0008006" key="5">
    <source>
        <dbReference type="Google" id="ProtNLM"/>
    </source>
</evidence>
<dbReference type="Gene3D" id="2.40.128.580">
    <property type="entry name" value="GXWXG domain"/>
    <property type="match status" value="1"/>
</dbReference>
<dbReference type="GeneID" id="36548608"/>
<evidence type="ECO:0000259" key="2">
    <source>
        <dbReference type="Pfam" id="PF14232"/>
    </source>
</evidence>
<protein>
    <recommendedName>
        <fullName evidence="5">GXWXG domain-containing protein</fullName>
    </recommendedName>
</protein>
<accession>A0A2I1D7D2</accession>
<dbReference type="EMBL" id="MSFM01000004">
    <property type="protein sequence ID" value="PKY05792.1"/>
    <property type="molecule type" value="Genomic_DNA"/>
</dbReference>
<feature type="domain" description="DUF4334" evidence="2">
    <location>
        <begin position="93"/>
        <end position="150"/>
    </location>
</feature>